<dbReference type="Pfam" id="PF25455">
    <property type="entry name" value="Beta-barrel_CAF17_C"/>
    <property type="match status" value="1"/>
</dbReference>
<evidence type="ECO:0000313" key="6">
    <source>
        <dbReference type="EMBL" id="KAJ3112414.1"/>
    </source>
</evidence>
<dbReference type="GO" id="GO:0016226">
    <property type="term" value="P:iron-sulfur cluster assembly"/>
    <property type="evidence" value="ECO:0007669"/>
    <property type="project" value="TreeGrafter"/>
</dbReference>
<dbReference type="Proteomes" id="UP001211907">
    <property type="component" value="Unassembled WGS sequence"/>
</dbReference>
<comment type="subcellular location">
    <subcellularLocation>
        <location evidence="1">Mitochondrion</location>
    </subcellularLocation>
</comment>
<dbReference type="PANTHER" id="PTHR22602">
    <property type="entry name" value="TRANSFERASE CAF17, MITOCHONDRIAL-RELATED"/>
    <property type="match status" value="1"/>
</dbReference>
<evidence type="ECO:0000256" key="4">
    <source>
        <dbReference type="ARBA" id="ARBA00093447"/>
    </source>
</evidence>
<comment type="similarity">
    <text evidence="4">Belongs to the GcvT family. CAF17/IBA57 subfamily.</text>
</comment>
<evidence type="ECO:0000313" key="7">
    <source>
        <dbReference type="Proteomes" id="UP001211907"/>
    </source>
</evidence>
<dbReference type="SUPFAM" id="SSF103025">
    <property type="entry name" value="Folate-binding domain"/>
    <property type="match status" value="1"/>
</dbReference>
<dbReference type="EMBL" id="JADGJH010001544">
    <property type="protein sequence ID" value="KAJ3112414.1"/>
    <property type="molecule type" value="Genomic_DNA"/>
</dbReference>
<dbReference type="InterPro" id="IPR027266">
    <property type="entry name" value="TrmE/GcvT-like"/>
</dbReference>
<dbReference type="NCBIfam" id="TIGR03317">
    <property type="entry name" value="ygfZ_signature"/>
    <property type="match status" value="1"/>
</dbReference>
<dbReference type="InterPro" id="IPR057460">
    <property type="entry name" value="CAF17_C"/>
</dbReference>
<dbReference type="PANTHER" id="PTHR22602:SF0">
    <property type="entry name" value="TRANSFERASE CAF17, MITOCHONDRIAL-RELATED"/>
    <property type="match status" value="1"/>
</dbReference>
<keyword evidence="2" id="KW-0809">Transit peptide</keyword>
<feature type="domain" description="CAF17 C-terminal" evidence="5">
    <location>
        <begin position="203"/>
        <end position="310"/>
    </location>
</feature>
<organism evidence="6 7">
    <name type="scientific">Physocladia obscura</name>
    <dbReference type="NCBI Taxonomy" id="109957"/>
    <lineage>
        <taxon>Eukaryota</taxon>
        <taxon>Fungi</taxon>
        <taxon>Fungi incertae sedis</taxon>
        <taxon>Chytridiomycota</taxon>
        <taxon>Chytridiomycota incertae sedis</taxon>
        <taxon>Chytridiomycetes</taxon>
        <taxon>Chytridiales</taxon>
        <taxon>Chytriomycetaceae</taxon>
        <taxon>Physocladia</taxon>
    </lineage>
</organism>
<evidence type="ECO:0000256" key="2">
    <source>
        <dbReference type="ARBA" id="ARBA00022946"/>
    </source>
</evidence>
<dbReference type="AlphaFoldDB" id="A0AAD5SYN2"/>
<reference evidence="6" key="1">
    <citation type="submission" date="2020-05" db="EMBL/GenBank/DDBJ databases">
        <title>Phylogenomic resolution of chytrid fungi.</title>
        <authorList>
            <person name="Stajich J.E."/>
            <person name="Amses K."/>
            <person name="Simmons R."/>
            <person name="Seto K."/>
            <person name="Myers J."/>
            <person name="Bonds A."/>
            <person name="Quandt C.A."/>
            <person name="Barry K."/>
            <person name="Liu P."/>
            <person name="Grigoriev I."/>
            <person name="Longcore J.E."/>
            <person name="James T.Y."/>
        </authorList>
    </citation>
    <scope>NUCLEOTIDE SEQUENCE</scope>
    <source>
        <strain evidence="6">JEL0513</strain>
    </source>
</reference>
<evidence type="ECO:0000256" key="1">
    <source>
        <dbReference type="ARBA" id="ARBA00004173"/>
    </source>
</evidence>
<proteinExistence type="inferred from homology"/>
<protein>
    <submittedName>
        <fullName evidence="6">Ccr4 associated factor</fullName>
    </submittedName>
</protein>
<name>A0AAD5SYN2_9FUNG</name>
<evidence type="ECO:0000259" key="5">
    <source>
        <dbReference type="Pfam" id="PF25455"/>
    </source>
</evidence>
<dbReference type="Gene3D" id="3.30.1360.120">
    <property type="entry name" value="Probable tRNA modification gtpase trme, domain 1"/>
    <property type="match status" value="1"/>
</dbReference>
<sequence length="316" mass="34598">MLGVGQGGAGVLAGLLGPHGRVLFDAFIHPLKEREFLLDVDARQVDGVAAHLRKYALRAKVRIADATPAYAVQQAWGPAAAALWRPFVDARDQARLPPGAALPRLRRLAVGCSDPRHPALGVRFVEPKDQPTALPPSFSQVSDLEFKILRILNGIPEGMDDFFPNASLPLESNLDLMSGIDFRKGCYLGQELTIRTYHTGVTRKRIVPVQIYRDEDSVPTELTLDTAFNETLPPSTTEIRVLNESDGSLSRREVGKFCSGVNNIGLALMRLDHVSSPEKPESSSNLVFSPKDGPRTNGLKIRAFLPSWFPSALTEE</sequence>
<dbReference type="InterPro" id="IPR017703">
    <property type="entry name" value="YgfZ/GCV_T_CS"/>
</dbReference>
<keyword evidence="3" id="KW-0496">Mitochondrion</keyword>
<gene>
    <name evidence="6" type="primary">CAF17</name>
    <name evidence="6" type="ORF">HK100_002345</name>
</gene>
<dbReference type="GO" id="GO:0005759">
    <property type="term" value="C:mitochondrial matrix"/>
    <property type="evidence" value="ECO:0007669"/>
    <property type="project" value="TreeGrafter"/>
</dbReference>
<dbReference type="InterPro" id="IPR045179">
    <property type="entry name" value="YgfZ/GcvT"/>
</dbReference>
<comment type="caution">
    <text evidence="6">The sequence shown here is derived from an EMBL/GenBank/DDBJ whole genome shotgun (WGS) entry which is preliminary data.</text>
</comment>
<evidence type="ECO:0000256" key="3">
    <source>
        <dbReference type="ARBA" id="ARBA00023128"/>
    </source>
</evidence>
<accession>A0AAD5SYN2</accession>
<keyword evidence="7" id="KW-1185">Reference proteome</keyword>